<protein>
    <submittedName>
        <fullName evidence="2">QueA</fullName>
    </submittedName>
</protein>
<proteinExistence type="predicted"/>
<sequence>MPSNRINFPALLNEPDHARRRLYLRTPRFPDCSPPAGRASQQSSVDP</sequence>
<gene>
    <name evidence="2" type="primary">queA</name>
</gene>
<organism evidence="2">
    <name type="scientific">Pseudomonas syringae pv. syringae</name>
    <dbReference type="NCBI Taxonomy" id="321"/>
    <lineage>
        <taxon>Bacteria</taxon>
        <taxon>Pseudomonadati</taxon>
        <taxon>Pseudomonadota</taxon>
        <taxon>Gammaproteobacteria</taxon>
        <taxon>Pseudomonadales</taxon>
        <taxon>Pseudomonadaceae</taxon>
        <taxon>Pseudomonas</taxon>
        <taxon>Pseudomonas syringae</taxon>
    </lineage>
</organism>
<evidence type="ECO:0000256" key="1">
    <source>
        <dbReference type="SAM" id="MobiDB-lite"/>
    </source>
</evidence>
<dbReference type="AlphaFoldDB" id="Q83YM2"/>
<feature type="region of interest" description="Disordered" evidence="1">
    <location>
        <begin position="26"/>
        <end position="47"/>
    </location>
</feature>
<reference evidence="2" key="1">
    <citation type="journal article" date="2003" name="J. Bacteriol.">
        <title>Pseudomonas syringae exchangeable effector loci: sequence diversity in representative pathovars and virulence function in P. syringae pv. syringae B728a.</title>
        <authorList>
            <person name="Deng W.L."/>
            <person name="Rehm A.H."/>
            <person name="Charkowski A.O."/>
            <person name="Rojas C.M."/>
            <person name="Collmer A."/>
        </authorList>
    </citation>
    <scope>NUCLEOTIDE SEQUENCE</scope>
    <source>
        <strain evidence="2">226</strain>
    </source>
</reference>
<name>Q83YM2_PSESY</name>
<dbReference type="EMBL" id="AF461561">
    <property type="protein sequence ID" value="AAP23135.1"/>
    <property type="molecule type" value="Genomic_DNA"/>
</dbReference>
<evidence type="ECO:0000313" key="2">
    <source>
        <dbReference type="EMBL" id="AAP23135.1"/>
    </source>
</evidence>
<feature type="non-terminal residue" evidence="2">
    <location>
        <position position="47"/>
    </location>
</feature>
<accession>Q83YM2</accession>